<evidence type="ECO:0000313" key="3">
    <source>
        <dbReference type="Proteomes" id="UP001221142"/>
    </source>
</evidence>
<keyword evidence="3" id="KW-1185">Reference proteome</keyword>
<reference evidence="2" key="1">
    <citation type="submission" date="2023-03" db="EMBL/GenBank/DDBJ databases">
        <title>Massive genome expansion in bonnet fungi (Mycena s.s.) driven by repeated elements and novel gene families across ecological guilds.</title>
        <authorList>
            <consortium name="Lawrence Berkeley National Laboratory"/>
            <person name="Harder C.B."/>
            <person name="Miyauchi S."/>
            <person name="Viragh M."/>
            <person name="Kuo A."/>
            <person name="Thoen E."/>
            <person name="Andreopoulos B."/>
            <person name="Lu D."/>
            <person name="Skrede I."/>
            <person name="Drula E."/>
            <person name="Henrissat B."/>
            <person name="Morin E."/>
            <person name="Kohler A."/>
            <person name="Barry K."/>
            <person name="LaButti K."/>
            <person name="Morin E."/>
            <person name="Salamov A."/>
            <person name="Lipzen A."/>
            <person name="Mereny Z."/>
            <person name="Hegedus B."/>
            <person name="Baldrian P."/>
            <person name="Stursova M."/>
            <person name="Weitz H."/>
            <person name="Taylor A."/>
            <person name="Grigoriev I.V."/>
            <person name="Nagy L.G."/>
            <person name="Martin F."/>
            <person name="Kauserud H."/>
        </authorList>
    </citation>
    <scope>NUCLEOTIDE SEQUENCE</scope>
    <source>
        <strain evidence="2">9284</strain>
    </source>
</reference>
<sequence length="330" mass="36127">MVASAAVPVPGTVVLRSLPNFGRHIVICITIAEVEFLLTSELGLDLEYPILFRHPGKNNFSQRVTTFPSPTRNRTGSRDFTTATSSLLTTELSSKLKNLPYVDHLGPSFSRLLSATLPTLNCGAHGHSLNISWLLPASVQRRRSSTTRTVTPDADPPVPNRARPCRTTHGHSDRSGCNAIGIVRHSGKAVAISSGPLNIDVDIERVTRLLRLDRRAAAAVAQIRISNNAWPWPVPGSGGALGTAMLVLVLPWYHKEIPTSMVLPGLCFNQAFPSSTRMSDAAPRPTRKSAKQGESRRSDKFLTIQDSREVGRPLRNEIPIWMKFVRQGLP</sequence>
<gene>
    <name evidence="2" type="ORF">FB45DRAFT_873971</name>
</gene>
<feature type="region of interest" description="Disordered" evidence="1">
    <location>
        <begin position="275"/>
        <end position="302"/>
    </location>
</feature>
<evidence type="ECO:0000313" key="2">
    <source>
        <dbReference type="EMBL" id="KAJ7614446.1"/>
    </source>
</evidence>
<dbReference type="Proteomes" id="UP001221142">
    <property type="component" value="Unassembled WGS sequence"/>
</dbReference>
<evidence type="ECO:0000256" key="1">
    <source>
        <dbReference type="SAM" id="MobiDB-lite"/>
    </source>
</evidence>
<feature type="compositionally biased region" description="Basic and acidic residues" evidence="1">
    <location>
        <begin position="291"/>
        <end position="302"/>
    </location>
</feature>
<proteinExistence type="predicted"/>
<comment type="caution">
    <text evidence="2">The sequence shown here is derived from an EMBL/GenBank/DDBJ whole genome shotgun (WGS) entry which is preliminary data.</text>
</comment>
<name>A0AAD7B9E6_9AGAR</name>
<organism evidence="2 3">
    <name type="scientific">Roridomyces roridus</name>
    <dbReference type="NCBI Taxonomy" id="1738132"/>
    <lineage>
        <taxon>Eukaryota</taxon>
        <taxon>Fungi</taxon>
        <taxon>Dikarya</taxon>
        <taxon>Basidiomycota</taxon>
        <taxon>Agaricomycotina</taxon>
        <taxon>Agaricomycetes</taxon>
        <taxon>Agaricomycetidae</taxon>
        <taxon>Agaricales</taxon>
        <taxon>Marasmiineae</taxon>
        <taxon>Mycenaceae</taxon>
        <taxon>Roridomyces</taxon>
    </lineage>
</organism>
<feature type="region of interest" description="Disordered" evidence="1">
    <location>
        <begin position="143"/>
        <end position="172"/>
    </location>
</feature>
<dbReference type="AlphaFoldDB" id="A0AAD7B9E6"/>
<protein>
    <submittedName>
        <fullName evidence="2">Uncharacterized protein</fullName>
    </submittedName>
</protein>
<accession>A0AAD7B9E6</accession>
<dbReference type="EMBL" id="JARKIF010000026">
    <property type="protein sequence ID" value="KAJ7614446.1"/>
    <property type="molecule type" value="Genomic_DNA"/>
</dbReference>